<keyword evidence="4" id="KW-1185">Reference proteome</keyword>
<dbReference type="HOGENOM" id="CLU_2405534_0_0_1"/>
<dbReference type="PANTHER" id="PTHR47957:SF3">
    <property type="entry name" value="ATP-DEPENDENT HELICASE HRQ1"/>
    <property type="match status" value="1"/>
</dbReference>
<dbReference type="PANTHER" id="PTHR47957">
    <property type="entry name" value="ATP-DEPENDENT HELICASE HRQ1"/>
    <property type="match status" value="1"/>
</dbReference>
<dbReference type="GO" id="GO:0036297">
    <property type="term" value="P:interstrand cross-link repair"/>
    <property type="evidence" value="ECO:0007669"/>
    <property type="project" value="TreeGrafter"/>
</dbReference>
<dbReference type="InParanoid" id="U5HK41"/>
<sequence length="93" mass="10715">MLHLTILPREERWRRYFSNLKFVVVDELHYYAGLFGSHVAFIMRRLRRICAAVGNDKVKFISCSATIANPKEHMQTMFGLEDVVVVDVDGSPT</sequence>
<dbReference type="InterPro" id="IPR027417">
    <property type="entry name" value="P-loop_NTPase"/>
</dbReference>
<dbReference type="GO" id="GO:0005634">
    <property type="term" value="C:nucleus"/>
    <property type="evidence" value="ECO:0007669"/>
    <property type="project" value="TreeGrafter"/>
</dbReference>
<reference evidence="4" key="1">
    <citation type="submission" date="2010-11" db="EMBL/GenBank/DDBJ databases">
        <title>The genome sequence of Microbotryum violaceum strain p1A1 Lamole.</title>
        <authorList>
            <person name="Cuomo C."/>
            <person name="Perlin M."/>
            <person name="Young S.K."/>
            <person name="Zeng Q."/>
            <person name="Gargeya S."/>
            <person name="Alvarado L."/>
            <person name="Berlin A."/>
            <person name="Chapman S.B."/>
            <person name="Chen Z."/>
            <person name="Freedman E."/>
            <person name="Gellesch M."/>
            <person name="Goldberg J."/>
            <person name="Griggs A."/>
            <person name="Gujja S."/>
            <person name="Heilman E."/>
            <person name="Heiman D."/>
            <person name="Howarth C."/>
            <person name="Mehta T."/>
            <person name="Neiman D."/>
            <person name="Pearson M."/>
            <person name="Roberts A."/>
            <person name="Saif S."/>
            <person name="Shea T."/>
            <person name="Shenoy N."/>
            <person name="Sisk P."/>
            <person name="Stolte C."/>
            <person name="Sykes S."/>
            <person name="White J."/>
            <person name="Yandava C."/>
            <person name="Haas B."/>
            <person name="Nusbaum C."/>
            <person name="Birren B."/>
        </authorList>
    </citation>
    <scope>NUCLEOTIDE SEQUENCE [LARGE SCALE GENOMIC DNA]</scope>
    <source>
        <strain evidence="4">p1A1 Lamole</strain>
    </source>
</reference>
<reference evidence="2 4" key="3">
    <citation type="journal article" date="2015" name="BMC Genomics">
        <title>Sex and parasites: genomic and transcriptomic analysis of Microbotryum lychnidis-dioicae, the biotrophic and plant-castrating anther smut fungus.</title>
        <authorList>
            <person name="Perlin M.H."/>
            <person name="Amselem J."/>
            <person name="Fontanillas E."/>
            <person name="Toh S.S."/>
            <person name="Chen Z."/>
            <person name="Goldberg J."/>
            <person name="Duplessis S."/>
            <person name="Henrissat B."/>
            <person name="Young S."/>
            <person name="Zeng Q."/>
            <person name="Aguileta G."/>
            <person name="Petit E."/>
            <person name="Badouin H."/>
            <person name="Andrews J."/>
            <person name="Razeeq D."/>
            <person name="Gabaldon T."/>
            <person name="Quesneville H."/>
            <person name="Giraud T."/>
            <person name="Hood M.E."/>
            <person name="Schultz D.J."/>
            <person name="Cuomo C.A."/>
        </authorList>
    </citation>
    <scope>NUCLEOTIDE SEQUENCE [LARGE SCALE GENOMIC DNA]</scope>
    <source>
        <strain evidence="2">P1A1 Lamole</strain>
        <strain evidence="4">p1A1 Lamole</strain>
    </source>
</reference>
<proteinExistence type="predicted"/>
<evidence type="ECO:0000259" key="1">
    <source>
        <dbReference type="Pfam" id="PF00270"/>
    </source>
</evidence>
<feature type="domain" description="DEAD/DEAH-box helicase" evidence="1">
    <location>
        <begin position="7"/>
        <end position="71"/>
    </location>
</feature>
<dbReference type="EnsemblFungi" id="MVLG_07364T0">
    <property type="protein sequence ID" value="MVLG_07364T0"/>
    <property type="gene ID" value="MVLG_07364"/>
</dbReference>
<dbReference type="InterPro" id="IPR011545">
    <property type="entry name" value="DEAD/DEAH_box_helicase_dom"/>
</dbReference>
<evidence type="ECO:0000313" key="3">
    <source>
        <dbReference type="EnsemblFungi" id="MVLG_07364T0"/>
    </source>
</evidence>
<dbReference type="STRING" id="683840.U5HK41"/>
<dbReference type="Pfam" id="PF00270">
    <property type="entry name" value="DEAD"/>
    <property type="match status" value="1"/>
</dbReference>
<dbReference type="GO" id="GO:0006289">
    <property type="term" value="P:nucleotide-excision repair"/>
    <property type="evidence" value="ECO:0007669"/>
    <property type="project" value="TreeGrafter"/>
</dbReference>
<dbReference type="GO" id="GO:0043138">
    <property type="term" value="F:3'-5' DNA helicase activity"/>
    <property type="evidence" value="ECO:0007669"/>
    <property type="project" value="TreeGrafter"/>
</dbReference>
<accession>U5HK41</accession>
<organism evidence="2">
    <name type="scientific">Microbotryum lychnidis-dioicae (strain p1A1 Lamole / MvSl-1064)</name>
    <name type="common">Anther smut fungus</name>
    <dbReference type="NCBI Taxonomy" id="683840"/>
    <lineage>
        <taxon>Eukaryota</taxon>
        <taxon>Fungi</taxon>
        <taxon>Dikarya</taxon>
        <taxon>Basidiomycota</taxon>
        <taxon>Pucciniomycotina</taxon>
        <taxon>Microbotryomycetes</taxon>
        <taxon>Microbotryales</taxon>
        <taxon>Microbotryaceae</taxon>
        <taxon>Microbotryum</taxon>
    </lineage>
</organism>
<dbReference type="OrthoDB" id="18781at2759"/>
<dbReference type="GO" id="GO:0003676">
    <property type="term" value="F:nucleic acid binding"/>
    <property type="evidence" value="ECO:0007669"/>
    <property type="project" value="InterPro"/>
</dbReference>
<evidence type="ECO:0000313" key="2">
    <source>
        <dbReference type="EMBL" id="KDE02060.1"/>
    </source>
</evidence>
<name>U5HK41_USTV1</name>
<dbReference type="GO" id="GO:0005524">
    <property type="term" value="F:ATP binding"/>
    <property type="evidence" value="ECO:0007669"/>
    <property type="project" value="InterPro"/>
</dbReference>
<reference evidence="2" key="2">
    <citation type="submission" date="2010-11" db="EMBL/GenBank/DDBJ databases">
        <authorList>
            <consortium name="The Broad Institute Genome Sequencing Platform"/>
            <person name="Earl A."/>
            <person name="Ward D."/>
            <person name="Feldgarden M."/>
            <person name="Gevers D."/>
            <person name="Butler R."/>
            <person name="Young S.K."/>
            <person name="Zeng Q."/>
            <person name="Gargeya S."/>
            <person name="Fitzgerald M."/>
            <person name="Haas B."/>
            <person name="Abouelleil A."/>
            <person name="Alvarado L."/>
            <person name="Arachchi H.M."/>
            <person name="Berlin A."/>
            <person name="Brown A."/>
            <person name="Chapman S.B."/>
            <person name="Chen Z."/>
            <person name="Dunbar C."/>
            <person name="Freedman E."/>
            <person name="Gearin G."/>
            <person name="Gellesch M."/>
            <person name="Goldberg J."/>
            <person name="Griggs A."/>
            <person name="Gujja S."/>
            <person name="Heilman E."/>
            <person name="Heiman D."/>
            <person name="Howarth C."/>
            <person name="Larson L."/>
            <person name="Lui A."/>
            <person name="MacDonald P.J.P."/>
            <person name="Mehta T."/>
            <person name="Montmayeur A."/>
            <person name="Murphy C."/>
            <person name="Neiman D."/>
            <person name="Pearson M."/>
            <person name="Priest M."/>
            <person name="Roberts A."/>
            <person name="Saif S."/>
            <person name="Shea T."/>
            <person name="Shenoy N."/>
            <person name="Sisk P."/>
            <person name="Stolte C."/>
            <person name="Sykes S."/>
            <person name="White J."/>
            <person name="Yandava C."/>
            <person name="Wortman J."/>
            <person name="Nusbaum C."/>
            <person name="Birren B."/>
        </authorList>
    </citation>
    <scope>NUCLEOTIDE SEQUENCE</scope>
    <source>
        <strain evidence="2">P1A1 Lamole</strain>
    </source>
</reference>
<dbReference type="EMBL" id="GL542872">
    <property type="protein sequence ID" value="KDE02060.1"/>
    <property type="molecule type" value="Genomic_DNA"/>
</dbReference>
<dbReference type="AlphaFoldDB" id="U5HK41"/>
<dbReference type="Proteomes" id="UP000017200">
    <property type="component" value="Unassembled WGS sequence"/>
</dbReference>
<dbReference type="EMBL" id="AEIJ01002103">
    <property type="status" value="NOT_ANNOTATED_CDS"/>
    <property type="molecule type" value="Genomic_DNA"/>
</dbReference>
<protein>
    <recommendedName>
        <fullName evidence="1">DEAD/DEAH-box helicase domain-containing protein</fullName>
    </recommendedName>
</protein>
<dbReference type="SUPFAM" id="SSF52540">
    <property type="entry name" value="P-loop containing nucleoside triphosphate hydrolases"/>
    <property type="match status" value="1"/>
</dbReference>
<gene>
    <name evidence="2" type="ORF">MVLG_07364</name>
</gene>
<dbReference type="Gene3D" id="3.40.50.300">
    <property type="entry name" value="P-loop containing nucleotide triphosphate hydrolases"/>
    <property type="match status" value="1"/>
</dbReference>
<feature type="non-terminal residue" evidence="2">
    <location>
        <position position="93"/>
    </location>
</feature>
<evidence type="ECO:0000313" key="4">
    <source>
        <dbReference type="Proteomes" id="UP000017200"/>
    </source>
</evidence>
<reference evidence="3" key="4">
    <citation type="submission" date="2015-06" db="UniProtKB">
        <authorList>
            <consortium name="EnsemblFungi"/>
        </authorList>
    </citation>
    <scope>IDENTIFICATION</scope>
</reference>